<evidence type="ECO:0000256" key="2">
    <source>
        <dbReference type="PROSITE-ProRule" id="PRU00090"/>
    </source>
</evidence>
<feature type="compositionally biased region" description="Basic and acidic residues" evidence="4">
    <location>
        <begin position="1105"/>
        <end position="1116"/>
    </location>
</feature>
<dbReference type="Proteomes" id="UP001159428">
    <property type="component" value="Unassembled WGS sequence"/>
</dbReference>
<name>A0AAU9XS01_9CNID</name>
<evidence type="ECO:0000256" key="1">
    <source>
        <dbReference type="ARBA" id="ARBA00023157"/>
    </source>
</evidence>
<feature type="region of interest" description="Disordered" evidence="4">
    <location>
        <begin position="1096"/>
        <end position="1116"/>
    </location>
</feature>
<accession>A0AAU9XS01</accession>
<feature type="domain" description="FZ" evidence="5">
    <location>
        <begin position="38"/>
        <end position="171"/>
    </location>
</feature>
<evidence type="ECO:0000256" key="3">
    <source>
        <dbReference type="SAM" id="Coils"/>
    </source>
</evidence>
<proteinExistence type="predicted"/>
<dbReference type="Pfam" id="PF01392">
    <property type="entry name" value="Fz"/>
    <property type="match status" value="1"/>
</dbReference>
<dbReference type="InterPro" id="IPR020067">
    <property type="entry name" value="Frizzled_dom"/>
</dbReference>
<evidence type="ECO:0008006" key="9">
    <source>
        <dbReference type="Google" id="ProtNLM"/>
    </source>
</evidence>
<dbReference type="Gene3D" id="1.10.2000.10">
    <property type="entry name" value="Frizzled cysteine-rich domain"/>
    <property type="match status" value="1"/>
</dbReference>
<feature type="domain" description="Ig-like" evidence="6">
    <location>
        <begin position="1"/>
        <end position="36"/>
    </location>
</feature>
<evidence type="ECO:0000313" key="8">
    <source>
        <dbReference type="Proteomes" id="UP001159428"/>
    </source>
</evidence>
<dbReference type="SUPFAM" id="SSF48726">
    <property type="entry name" value="Immunoglobulin"/>
    <property type="match status" value="1"/>
</dbReference>
<keyword evidence="8" id="KW-1185">Reference proteome</keyword>
<keyword evidence="1" id="KW-1015">Disulfide bond</keyword>
<evidence type="ECO:0000259" key="6">
    <source>
        <dbReference type="PROSITE" id="PS50835"/>
    </source>
</evidence>
<gene>
    <name evidence="7" type="ORF">PMEA_00029648</name>
</gene>
<dbReference type="InterPro" id="IPR007110">
    <property type="entry name" value="Ig-like_dom"/>
</dbReference>
<comment type="caution">
    <text evidence="7">The sequence shown here is derived from an EMBL/GenBank/DDBJ whole genome shotgun (WGS) entry which is preliminary data.</text>
</comment>
<dbReference type="PROSITE" id="PS50835">
    <property type="entry name" value="IG_LIKE"/>
    <property type="match status" value="1"/>
</dbReference>
<dbReference type="Gene3D" id="2.60.40.10">
    <property type="entry name" value="Immunoglobulins"/>
    <property type="match status" value="1"/>
</dbReference>
<evidence type="ECO:0000256" key="4">
    <source>
        <dbReference type="SAM" id="MobiDB-lite"/>
    </source>
</evidence>
<feature type="coiled-coil region" evidence="3">
    <location>
        <begin position="903"/>
        <end position="933"/>
    </location>
</feature>
<sequence>MHKLRIKNAGPQDSGIYHCFAKNRHGQANSEKAKVTVLSDGTCKPYNGTICSRYISKDTKVFVQQLRPQRESEKKIIHTASVLTGYMSTQCKDSLLRALCYNLFAPCQGGKHRRSPRRLCKDDCEVIQGRACSKEIKLLNERLGGNADEIIPNCSSLPFQSTVEAKNCLPISKYPFQANIKPLKRTFSICSKRFSRIDKIYNKEVLSLVKNVKAELHNGNMALESQSMELSTYCLSASLPLSKLVRDWTAYFRTPLLPNLPRPYNLTVLGLEISMVNSSVGSIWVPLGYAAIYTAHRKITLRNVTFFYRHQSGHGSFIAKGKYKICDTVFDMTVESLPDGNVKLSGNSETPIDVSTIENAFVSASPSSMLVKAIEKVNLFVLRLMRPSMEAYINKDLIVKFSGKSYLYMDTSTKAVPITLEIFGGKWGREDVLLAGITSSRITMNQALHLFTSLSLPYLDMHASNESRVGIVLSAQALDLSKSPYEIFKEAPLAHAFADTVPDGLSLVTSGAIPVQTHKDNQVCQLFQTIFGRGSELTLKASTNWASISLDWHFINLAAGALSPFDRVEMKMKINDTRLLKIEPLGHINIPLSGILYKKGQRLDSWDLSGQLTYRGLEANLEANFKTRSAWRKNLQLGLSLPIGQSQKSSATGQAELQLGSLCNAARNRKNESIKKSCVTGHLSLGLSDKSADRFFYGSLSPVSLQKLLEVCNINHKLPVALATIGFPEGLKISAAKGAHNLSVLGGPTIKPGFILSGKMSLFGIETTGAVSLLPEEFVIDAKIKSDEDLATMDDITLSSSSTAGSNLNSKLYLTARMDSVPSVKAHLDGFPRLFGIFKDVQMLATRDSLQIHLASDVNKSYKIDVHLITNYSANRNDTQFNAMVVFDNGLSKLTRLASDYVVSMLESEMSRLKSAKSEVQRLRRECNKTIKRECFWCLNHGVCASSFSDAQNTTQKKRGTPRIGSPLDICHQVVMKRCLVNSGYHNVCRFVSANLSKTCAIHRSAARSQKELEEGLRWVKEADQLMYSELLQLHSISFKTNVTSTNLEKIYLETTLELTIFGQKQRLEGRRMDFNEFMKFSSEIAKDAVDWYQKTQPQSKPKLRHPDNRPRSPTW</sequence>
<evidence type="ECO:0000259" key="5">
    <source>
        <dbReference type="PROSITE" id="PS50038"/>
    </source>
</evidence>
<organism evidence="7 8">
    <name type="scientific">Pocillopora meandrina</name>
    <dbReference type="NCBI Taxonomy" id="46732"/>
    <lineage>
        <taxon>Eukaryota</taxon>
        <taxon>Metazoa</taxon>
        <taxon>Cnidaria</taxon>
        <taxon>Anthozoa</taxon>
        <taxon>Hexacorallia</taxon>
        <taxon>Scleractinia</taxon>
        <taxon>Astrocoeniina</taxon>
        <taxon>Pocilloporidae</taxon>
        <taxon>Pocillopora</taxon>
    </lineage>
</organism>
<dbReference type="AlphaFoldDB" id="A0AAU9XS01"/>
<reference evidence="7 8" key="1">
    <citation type="submission" date="2022-05" db="EMBL/GenBank/DDBJ databases">
        <authorList>
            <consortium name="Genoscope - CEA"/>
            <person name="William W."/>
        </authorList>
    </citation>
    <scope>NUCLEOTIDE SEQUENCE [LARGE SCALE GENOMIC DNA]</scope>
</reference>
<protein>
    <recommendedName>
        <fullName evidence="9">Ig-like domain-containing protein</fullName>
    </recommendedName>
</protein>
<keyword evidence="3" id="KW-0175">Coiled coil</keyword>
<dbReference type="PROSITE" id="PS50038">
    <property type="entry name" value="FZ"/>
    <property type="match status" value="1"/>
</dbReference>
<dbReference type="InterPro" id="IPR036790">
    <property type="entry name" value="Frizzled_dom_sf"/>
</dbReference>
<evidence type="ECO:0000313" key="7">
    <source>
        <dbReference type="EMBL" id="CAH3156791.1"/>
    </source>
</evidence>
<dbReference type="InterPro" id="IPR036179">
    <property type="entry name" value="Ig-like_dom_sf"/>
</dbReference>
<comment type="caution">
    <text evidence="2">Lacks conserved residue(s) required for the propagation of feature annotation.</text>
</comment>
<dbReference type="EMBL" id="CALNXJ010000062">
    <property type="protein sequence ID" value="CAH3156791.1"/>
    <property type="molecule type" value="Genomic_DNA"/>
</dbReference>
<dbReference type="InterPro" id="IPR013783">
    <property type="entry name" value="Ig-like_fold"/>
</dbReference>